<evidence type="ECO:0000313" key="2">
    <source>
        <dbReference type="EMBL" id="OIQ68300.1"/>
    </source>
</evidence>
<proteinExistence type="predicted"/>
<dbReference type="EMBL" id="MLJW01005392">
    <property type="protein sequence ID" value="OIQ68300.1"/>
    <property type="molecule type" value="Genomic_DNA"/>
</dbReference>
<keyword evidence="1" id="KW-0812">Transmembrane</keyword>
<organism evidence="2">
    <name type="scientific">mine drainage metagenome</name>
    <dbReference type="NCBI Taxonomy" id="410659"/>
    <lineage>
        <taxon>unclassified sequences</taxon>
        <taxon>metagenomes</taxon>
        <taxon>ecological metagenomes</taxon>
    </lineage>
</organism>
<keyword evidence="1" id="KW-1133">Transmembrane helix</keyword>
<accession>A0A1J5PL55</accession>
<comment type="caution">
    <text evidence="2">The sequence shown here is derived from an EMBL/GenBank/DDBJ whole genome shotgun (WGS) entry which is preliminary data.</text>
</comment>
<keyword evidence="1" id="KW-0472">Membrane</keyword>
<protein>
    <submittedName>
        <fullName evidence="2">Uncharacterized protein</fullName>
    </submittedName>
</protein>
<dbReference type="AlphaFoldDB" id="A0A1J5PL55"/>
<sequence length="166" mass="18880">MLRRISISLRAPTVVVKSPSSPPSSAVVRIWISRSLVVNWTHEPVLRIITLARIGNVWRRSTIPETACRTDKTLFWVSLITIMWFSSSYESMVFILARRYFPTHLLQPLSVCSSTCNCWLSSVVCWRSLPIFRTACSTVVWSRPPKSSPISGRLFCVSSLARYMAI</sequence>
<feature type="transmembrane region" description="Helical" evidence="1">
    <location>
        <begin position="74"/>
        <end position="97"/>
    </location>
</feature>
<name>A0A1J5PL55_9ZZZZ</name>
<gene>
    <name evidence="2" type="ORF">GALL_501110</name>
</gene>
<evidence type="ECO:0000256" key="1">
    <source>
        <dbReference type="SAM" id="Phobius"/>
    </source>
</evidence>
<reference evidence="2" key="1">
    <citation type="submission" date="2016-10" db="EMBL/GenBank/DDBJ databases">
        <title>Sequence of Gallionella enrichment culture.</title>
        <authorList>
            <person name="Poehlein A."/>
            <person name="Muehling M."/>
            <person name="Daniel R."/>
        </authorList>
    </citation>
    <scope>NUCLEOTIDE SEQUENCE</scope>
</reference>